<reference evidence="2 3" key="3">
    <citation type="journal article" date="2013" name="Rice">
        <title>Improvement of the Oryza sativa Nipponbare reference genome using next generation sequence and optical map data.</title>
        <authorList>
            <person name="Kawahara Y."/>
            <person name="de la Bastide M."/>
            <person name="Hamilton J.P."/>
            <person name="Kanamori H."/>
            <person name="McCombie W.R."/>
            <person name="Ouyang S."/>
            <person name="Schwartz D.C."/>
            <person name="Tanaka T."/>
            <person name="Wu J."/>
            <person name="Zhou S."/>
            <person name="Childs K.L."/>
            <person name="Davidson R.M."/>
            <person name="Lin H."/>
            <person name="Quesada-Ocampo L."/>
            <person name="Vaillancourt B."/>
            <person name="Sakai H."/>
            <person name="Lee S.S."/>
            <person name="Kim J."/>
            <person name="Numa H."/>
            <person name="Itoh T."/>
            <person name="Buell C.R."/>
            <person name="Matsumoto T."/>
        </authorList>
    </citation>
    <scope>NUCLEOTIDE SEQUENCE [LARGE SCALE GENOMIC DNA]</scope>
    <source>
        <strain evidence="3">cv. Nipponbare</strain>
    </source>
</reference>
<sequence length="179" mass="19874">MGSRIITSHRVLSPNQRCSRSGQKRKKKSVYSYRIDAGIFCLSPCGHRARMNSLSAETVVEGSYLLGPMSVPSKSRNLTSIGSFPPAISRPDRRPPPPTPQDPRNPGSEIHSTKQIARNPRGHAKDRVLMNNSCFRVGVESERAATRWEERKRRGGRKERRDERRGGGTGTLGLPSSVI</sequence>
<gene>
    <name evidence="2" type="ordered locus">Os02g0750701</name>
    <name evidence="2" type="ORF">OSNPB_020750701</name>
</gene>
<organism evidence="2 3">
    <name type="scientific">Oryza sativa subsp. japonica</name>
    <name type="common">Rice</name>
    <dbReference type="NCBI Taxonomy" id="39947"/>
    <lineage>
        <taxon>Eukaryota</taxon>
        <taxon>Viridiplantae</taxon>
        <taxon>Streptophyta</taxon>
        <taxon>Embryophyta</taxon>
        <taxon>Tracheophyta</taxon>
        <taxon>Spermatophyta</taxon>
        <taxon>Magnoliopsida</taxon>
        <taxon>Liliopsida</taxon>
        <taxon>Poales</taxon>
        <taxon>Poaceae</taxon>
        <taxon>BOP clade</taxon>
        <taxon>Oryzoideae</taxon>
        <taxon>Oryzeae</taxon>
        <taxon>Oryzinae</taxon>
        <taxon>Oryza</taxon>
        <taxon>Oryza sativa</taxon>
    </lineage>
</organism>
<dbReference type="Proteomes" id="UP000059680">
    <property type="component" value="Chromosome 2"/>
</dbReference>
<dbReference type="InParanoid" id="A0A0P0VPV7"/>
<keyword evidence="3" id="KW-1185">Reference proteome</keyword>
<evidence type="ECO:0000313" key="3">
    <source>
        <dbReference type="Proteomes" id="UP000059680"/>
    </source>
</evidence>
<protein>
    <submittedName>
        <fullName evidence="2">Os02g0750701 protein</fullName>
    </submittedName>
</protein>
<dbReference type="OMA" id="PCGHRAR"/>
<reference evidence="3" key="1">
    <citation type="journal article" date="2005" name="Nature">
        <title>The map-based sequence of the rice genome.</title>
        <authorList>
            <consortium name="International rice genome sequencing project (IRGSP)"/>
            <person name="Matsumoto T."/>
            <person name="Wu J."/>
            <person name="Kanamori H."/>
            <person name="Katayose Y."/>
            <person name="Fujisawa M."/>
            <person name="Namiki N."/>
            <person name="Mizuno H."/>
            <person name="Yamamoto K."/>
            <person name="Antonio B.A."/>
            <person name="Baba T."/>
            <person name="Sakata K."/>
            <person name="Nagamura Y."/>
            <person name="Aoki H."/>
            <person name="Arikawa K."/>
            <person name="Arita K."/>
            <person name="Bito T."/>
            <person name="Chiden Y."/>
            <person name="Fujitsuka N."/>
            <person name="Fukunaka R."/>
            <person name="Hamada M."/>
            <person name="Harada C."/>
            <person name="Hayashi A."/>
            <person name="Hijishita S."/>
            <person name="Honda M."/>
            <person name="Hosokawa S."/>
            <person name="Ichikawa Y."/>
            <person name="Idonuma A."/>
            <person name="Iijima M."/>
            <person name="Ikeda M."/>
            <person name="Ikeno M."/>
            <person name="Ito K."/>
            <person name="Ito S."/>
            <person name="Ito T."/>
            <person name="Ito Y."/>
            <person name="Ito Y."/>
            <person name="Iwabuchi A."/>
            <person name="Kamiya K."/>
            <person name="Karasawa W."/>
            <person name="Kurita K."/>
            <person name="Katagiri S."/>
            <person name="Kikuta A."/>
            <person name="Kobayashi H."/>
            <person name="Kobayashi N."/>
            <person name="Machita K."/>
            <person name="Maehara T."/>
            <person name="Masukawa M."/>
            <person name="Mizubayashi T."/>
            <person name="Mukai Y."/>
            <person name="Nagasaki H."/>
            <person name="Nagata Y."/>
            <person name="Naito S."/>
            <person name="Nakashima M."/>
            <person name="Nakama Y."/>
            <person name="Nakamichi Y."/>
            <person name="Nakamura M."/>
            <person name="Meguro A."/>
            <person name="Negishi M."/>
            <person name="Ohta I."/>
            <person name="Ohta T."/>
            <person name="Okamoto M."/>
            <person name="Ono N."/>
            <person name="Saji S."/>
            <person name="Sakaguchi M."/>
            <person name="Sakai K."/>
            <person name="Shibata M."/>
            <person name="Shimokawa T."/>
            <person name="Song J."/>
            <person name="Takazaki Y."/>
            <person name="Terasawa K."/>
            <person name="Tsugane M."/>
            <person name="Tsuji K."/>
            <person name="Ueda S."/>
            <person name="Waki K."/>
            <person name="Yamagata H."/>
            <person name="Yamamoto M."/>
            <person name="Yamamoto S."/>
            <person name="Yamane H."/>
            <person name="Yoshiki S."/>
            <person name="Yoshihara R."/>
            <person name="Yukawa K."/>
            <person name="Zhong H."/>
            <person name="Yano M."/>
            <person name="Yuan Q."/>
            <person name="Ouyang S."/>
            <person name="Liu J."/>
            <person name="Jones K.M."/>
            <person name="Gansberger K."/>
            <person name="Moffat K."/>
            <person name="Hill J."/>
            <person name="Bera J."/>
            <person name="Fadrosh D."/>
            <person name="Jin S."/>
            <person name="Johri S."/>
            <person name="Kim M."/>
            <person name="Overton L."/>
            <person name="Reardon M."/>
            <person name="Tsitrin T."/>
            <person name="Vuong H."/>
            <person name="Weaver B."/>
            <person name="Ciecko A."/>
            <person name="Tallon L."/>
            <person name="Jackson J."/>
            <person name="Pai G."/>
            <person name="Aken S.V."/>
            <person name="Utterback T."/>
            <person name="Reidmuller S."/>
            <person name="Feldblyum T."/>
            <person name="Hsiao J."/>
            <person name="Zismann V."/>
            <person name="Iobst S."/>
            <person name="de Vazeille A.R."/>
            <person name="Buell C.R."/>
            <person name="Ying K."/>
            <person name="Li Y."/>
            <person name="Lu T."/>
            <person name="Huang Y."/>
            <person name="Zhao Q."/>
            <person name="Feng Q."/>
            <person name="Zhang L."/>
            <person name="Zhu J."/>
            <person name="Weng Q."/>
            <person name="Mu J."/>
            <person name="Lu Y."/>
            <person name="Fan D."/>
            <person name="Liu Y."/>
            <person name="Guan J."/>
            <person name="Zhang Y."/>
            <person name="Yu S."/>
            <person name="Liu X."/>
            <person name="Zhang Y."/>
            <person name="Hong G."/>
            <person name="Han B."/>
            <person name="Choisne N."/>
            <person name="Demange N."/>
            <person name="Orjeda G."/>
            <person name="Samain S."/>
            <person name="Cattolico L."/>
            <person name="Pelletier E."/>
            <person name="Couloux A."/>
            <person name="Segurens B."/>
            <person name="Wincker P."/>
            <person name="D'Hont A."/>
            <person name="Scarpelli C."/>
            <person name="Weissenbach J."/>
            <person name="Salanoubat M."/>
            <person name="Quetier F."/>
            <person name="Yu Y."/>
            <person name="Kim H.R."/>
            <person name="Rambo T."/>
            <person name="Currie J."/>
            <person name="Collura K."/>
            <person name="Luo M."/>
            <person name="Yang T."/>
            <person name="Ammiraju J.S.S."/>
            <person name="Engler F."/>
            <person name="Soderlund C."/>
            <person name="Wing R.A."/>
            <person name="Palmer L.E."/>
            <person name="de la Bastide M."/>
            <person name="Spiegel L."/>
            <person name="Nascimento L."/>
            <person name="Zutavern T."/>
            <person name="O'Shaughnessy A."/>
            <person name="Dike S."/>
            <person name="Dedhia N."/>
            <person name="Preston R."/>
            <person name="Balija V."/>
            <person name="McCombie W.R."/>
            <person name="Chow T."/>
            <person name="Chen H."/>
            <person name="Chung M."/>
            <person name="Chen C."/>
            <person name="Shaw J."/>
            <person name="Wu H."/>
            <person name="Hsiao K."/>
            <person name="Chao Y."/>
            <person name="Chu M."/>
            <person name="Cheng C."/>
            <person name="Hour A."/>
            <person name="Lee P."/>
            <person name="Lin S."/>
            <person name="Lin Y."/>
            <person name="Liou J."/>
            <person name="Liu S."/>
            <person name="Hsing Y."/>
            <person name="Raghuvanshi S."/>
            <person name="Mohanty A."/>
            <person name="Bharti A.K."/>
            <person name="Gaur A."/>
            <person name="Gupta V."/>
            <person name="Kumar D."/>
            <person name="Ravi V."/>
            <person name="Vij S."/>
            <person name="Kapur A."/>
            <person name="Khurana P."/>
            <person name="Khurana P."/>
            <person name="Khurana J.P."/>
            <person name="Tyagi A.K."/>
            <person name="Gaikwad K."/>
            <person name="Singh A."/>
            <person name="Dalal V."/>
            <person name="Srivastava S."/>
            <person name="Dixit A."/>
            <person name="Pal A.K."/>
            <person name="Ghazi I.A."/>
            <person name="Yadav M."/>
            <person name="Pandit A."/>
            <person name="Bhargava A."/>
            <person name="Sureshbabu K."/>
            <person name="Batra K."/>
            <person name="Sharma T.R."/>
            <person name="Mohapatra T."/>
            <person name="Singh N.K."/>
            <person name="Messing J."/>
            <person name="Nelson A.B."/>
            <person name="Fuks G."/>
            <person name="Kavchok S."/>
            <person name="Keizer G."/>
            <person name="Linton E."/>
            <person name="Llaca V."/>
            <person name="Song R."/>
            <person name="Tanyolac B."/>
            <person name="Young S."/>
            <person name="Ho-Il K."/>
            <person name="Hahn J.H."/>
            <person name="Sangsakoo G."/>
            <person name="Vanavichit A."/>
            <person name="de Mattos Luiz.A.T."/>
            <person name="Zimmer P.D."/>
            <person name="Malone G."/>
            <person name="Dellagostin O."/>
            <person name="de Oliveira A.C."/>
            <person name="Bevan M."/>
            <person name="Bancroft I."/>
            <person name="Minx P."/>
            <person name="Cordum H."/>
            <person name="Wilson R."/>
            <person name="Cheng Z."/>
            <person name="Jin W."/>
            <person name="Jiang J."/>
            <person name="Leong S.A."/>
            <person name="Iwama H."/>
            <person name="Gojobori T."/>
            <person name="Itoh T."/>
            <person name="Niimura Y."/>
            <person name="Fujii Y."/>
            <person name="Habara T."/>
            <person name="Sakai H."/>
            <person name="Sato Y."/>
            <person name="Wilson G."/>
            <person name="Kumar K."/>
            <person name="McCouch S."/>
            <person name="Juretic N."/>
            <person name="Hoen D."/>
            <person name="Wright S."/>
            <person name="Bruskiewich R."/>
            <person name="Bureau T."/>
            <person name="Miyao A."/>
            <person name="Hirochika H."/>
            <person name="Nishikawa T."/>
            <person name="Kadowaki K."/>
            <person name="Sugiura M."/>
            <person name="Burr B."/>
            <person name="Sasaki T."/>
        </authorList>
    </citation>
    <scope>NUCLEOTIDE SEQUENCE [LARGE SCALE GENOMIC DNA]</scope>
    <source>
        <strain evidence="3">cv. Nipponbare</strain>
    </source>
</reference>
<dbReference type="PaxDb" id="39947-A0A0P0VPV7"/>
<feature type="compositionally biased region" description="Basic and acidic residues" evidence="1">
    <location>
        <begin position="140"/>
        <end position="152"/>
    </location>
</feature>
<dbReference type="eggNOG" id="ENOG502R7C8">
    <property type="taxonomic scope" value="Eukaryota"/>
</dbReference>
<dbReference type="AlphaFoldDB" id="A0A0P0VPV7"/>
<name>A0A0P0VPV7_ORYSJ</name>
<evidence type="ECO:0000313" key="2">
    <source>
        <dbReference type="EMBL" id="BAS80943.1"/>
    </source>
</evidence>
<evidence type="ECO:0000256" key="1">
    <source>
        <dbReference type="SAM" id="MobiDB-lite"/>
    </source>
</evidence>
<dbReference type="EMBL" id="AP014958">
    <property type="protein sequence ID" value="BAS80943.1"/>
    <property type="molecule type" value="Genomic_DNA"/>
</dbReference>
<feature type="compositionally biased region" description="Polar residues" evidence="1">
    <location>
        <begin position="72"/>
        <end position="82"/>
    </location>
</feature>
<accession>A0A0P0VPV7</accession>
<feature type="region of interest" description="Disordered" evidence="1">
    <location>
        <begin position="140"/>
        <end position="179"/>
    </location>
</feature>
<feature type="region of interest" description="Disordered" evidence="1">
    <location>
        <begin position="69"/>
        <end position="124"/>
    </location>
</feature>
<proteinExistence type="predicted"/>
<reference evidence="2 3" key="2">
    <citation type="journal article" date="2013" name="Plant Cell Physiol.">
        <title>Rice Annotation Project Database (RAP-DB): an integrative and interactive database for rice genomics.</title>
        <authorList>
            <person name="Sakai H."/>
            <person name="Lee S.S."/>
            <person name="Tanaka T."/>
            <person name="Numa H."/>
            <person name="Kim J."/>
            <person name="Kawahara Y."/>
            <person name="Wakimoto H."/>
            <person name="Yang C.C."/>
            <person name="Iwamoto M."/>
            <person name="Abe T."/>
            <person name="Yamada Y."/>
            <person name="Muto A."/>
            <person name="Inokuchi H."/>
            <person name="Ikemura T."/>
            <person name="Matsumoto T."/>
            <person name="Sasaki T."/>
            <person name="Itoh T."/>
        </authorList>
    </citation>
    <scope>NUCLEOTIDE SEQUENCE [LARGE SCALE GENOMIC DNA]</scope>
    <source>
        <strain evidence="3">cv. Nipponbare</strain>
    </source>
</reference>
<dbReference type="Gramene" id="Os02t0750701-00">
    <property type="protein sequence ID" value="Os02t0750701-00"/>
    <property type="gene ID" value="Os02g0750701"/>
</dbReference>